<dbReference type="GO" id="GO:0031297">
    <property type="term" value="P:replication fork processing"/>
    <property type="evidence" value="ECO:0007669"/>
    <property type="project" value="TreeGrafter"/>
</dbReference>
<keyword evidence="6" id="KW-1185">Reference proteome</keyword>
<dbReference type="AlphaFoldDB" id="A0A813GSV7"/>
<dbReference type="InterPro" id="IPR014001">
    <property type="entry name" value="Helicase_ATP-bd"/>
</dbReference>
<dbReference type="GO" id="GO:0006281">
    <property type="term" value="P:DNA repair"/>
    <property type="evidence" value="ECO:0007669"/>
    <property type="project" value="TreeGrafter"/>
</dbReference>
<organism evidence="5 6">
    <name type="scientific">Polarella glacialis</name>
    <name type="common">Dinoflagellate</name>
    <dbReference type="NCBI Taxonomy" id="89957"/>
    <lineage>
        <taxon>Eukaryota</taxon>
        <taxon>Sar</taxon>
        <taxon>Alveolata</taxon>
        <taxon>Dinophyceae</taxon>
        <taxon>Suessiales</taxon>
        <taxon>Suessiaceae</taxon>
        <taxon>Polarella</taxon>
    </lineage>
</organism>
<feature type="domain" description="Helicase ATP-binding" evidence="3">
    <location>
        <begin position="1"/>
        <end position="148"/>
    </location>
</feature>
<dbReference type="Gene3D" id="3.40.50.10810">
    <property type="entry name" value="Tandem AAA-ATPase domain"/>
    <property type="match status" value="1"/>
</dbReference>
<dbReference type="OMA" id="NSFDDMW"/>
<dbReference type="PANTHER" id="PTHR45766">
    <property type="entry name" value="DNA ANNEALING HELICASE AND ENDONUCLEASE ZRANB3 FAMILY MEMBER"/>
    <property type="match status" value="1"/>
</dbReference>
<dbReference type="GO" id="GO:0016787">
    <property type="term" value="F:hydrolase activity"/>
    <property type="evidence" value="ECO:0007669"/>
    <property type="project" value="UniProtKB-KW"/>
</dbReference>
<evidence type="ECO:0000313" key="6">
    <source>
        <dbReference type="Proteomes" id="UP000654075"/>
    </source>
</evidence>
<dbReference type="PROSITE" id="PS51194">
    <property type="entry name" value="HELICASE_CTER"/>
    <property type="match status" value="1"/>
</dbReference>
<accession>A0A813GSV7</accession>
<evidence type="ECO:0000256" key="2">
    <source>
        <dbReference type="SAM" id="MobiDB-lite"/>
    </source>
</evidence>
<sequence>DEMGLGKTLTALALAVQFREEWPTLVVCPPMLRYQWRSEILHWLGHLVKPEEIQLVMQGKSALQKDACFVIVPYSLINQTQLQRQESGEDFKVVICDECHYIKEHKAQRTQAMVPLLQRARRAILLSGTPSLNHAAELHSQVQAVVGASFTVPFRAFAERYSHRQLVRFAGGFKGERFTGVQREEELGVLLRHVMVRRLKVEVLTQLPKLRRQRIAIQASDATALKDANKQLAAAEAAGPLPMPEEAQASTNTAEAAEVPHDAVRAIFKLVCGAKLKSTQDYIGYLLDGLNSKVLFFAHHRVMLDAIEQTLRTRKVGFVRIDGQVPQQLRPKLIQDFQEDPSVTCAVLSITACGEGLNLTAASTVVFCELYWVPGIMEQCEARAHRMGQKSMVDVHYIVVEGSVDERAYASLARKKEAMGAILDGKVIAFQPDATVKNDAAFEGTAEERAQELVQLRVKQTQERENKREQAMDERRLQRDKAAEAHKSMQQEAALLRKAAKVEQASKVEQAKVEQASLRTAAKVEQASMRQEAALLLKAAKVEQASATRDAAATATKLKRQEAASLSKAAKVEQASDTPAAPPDDSEPARSRKRLRQVSASSTKAAEVEQALCTAAPPDDSGPSASRKRLRVSRLQRDAAATGTKSKRQAPASSSKVAKGEQASDTPAPPDDGGPAASRKRLRAKTAAAS</sequence>
<dbReference type="OrthoDB" id="2801544at2759"/>
<dbReference type="PROSITE" id="PS51192">
    <property type="entry name" value="HELICASE_ATP_BIND_1"/>
    <property type="match status" value="1"/>
</dbReference>
<dbReference type="Pfam" id="PF00176">
    <property type="entry name" value="SNF2-rel_dom"/>
    <property type="match status" value="1"/>
</dbReference>
<comment type="caution">
    <text evidence="5">The sequence shown here is derived from an EMBL/GenBank/DDBJ whole genome shotgun (WGS) entry which is preliminary data.</text>
</comment>
<gene>
    <name evidence="5" type="ORF">PGLA1383_LOCUS44922</name>
</gene>
<reference evidence="5" key="1">
    <citation type="submission" date="2021-02" db="EMBL/GenBank/DDBJ databases">
        <authorList>
            <person name="Dougan E. K."/>
            <person name="Rhodes N."/>
            <person name="Thang M."/>
            <person name="Chan C."/>
        </authorList>
    </citation>
    <scope>NUCLEOTIDE SEQUENCE</scope>
</reference>
<dbReference type="GO" id="GO:0005524">
    <property type="term" value="F:ATP binding"/>
    <property type="evidence" value="ECO:0007669"/>
    <property type="project" value="InterPro"/>
</dbReference>
<dbReference type="Gene3D" id="3.40.50.300">
    <property type="entry name" value="P-loop containing nucleotide triphosphate hydrolases"/>
    <property type="match status" value="1"/>
</dbReference>
<dbReference type="Pfam" id="PF00271">
    <property type="entry name" value="Helicase_C"/>
    <property type="match status" value="1"/>
</dbReference>
<evidence type="ECO:0000256" key="1">
    <source>
        <dbReference type="ARBA" id="ARBA00022801"/>
    </source>
</evidence>
<dbReference type="SMART" id="SM00487">
    <property type="entry name" value="DEXDc"/>
    <property type="match status" value="1"/>
</dbReference>
<feature type="region of interest" description="Disordered" evidence="2">
    <location>
        <begin position="556"/>
        <end position="690"/>
    </location>
</feature>
<name>A0A813GSV7_POLGL</name>
<feature type="non-terminal residue" evidence="5">
    <location>
        <position position="1"/>
    </location>
</feature>
<feature type="region of interest" description="Disordered" evidence="2">
    <location>
        <begin position="458"/>
        <end position="490"/>
    </location>
</feature>
<dbReference type="InterPro" id="IPR027417">
    <property type="entry name" value="P-loop_NTPase"/>
</dbReference>
<keyword evidence="1" id="KW-0378">Hydrolase</keyword>
<dbReference type="CDD" id="cd18793">
    <property type="entry name" value="SF2_C_SNF"/>
    <property type="match status" value="1"/>
</dbReference>
<dbReference type="PANTHER" id="PTHR45766:SF6">
    <property type="entry name" value="SWI_SNF-RELATED MATRIX-ASSOCIATED ACTIN-DEPENDENT REGULATOR OF CHROMATIN SUBFAMILY A-LIKE PROTEIN 1"/>
    <property type="match status" value="1"/>
</dbReference>
<dbReference type="GO" id="GO:0043596">
    <property type="term" value="C:nuclear replication fork"/>
    <property type="evidence" value="ECO:0007669"/>
    <property type="project" value="TreeGrafter"/>
</dbReference>
<evidence type="ECO:0000259" key="3">
    <source>
        <dbReference type="PROSITE" id="PS51192"/>
    </source>
</evidence>
<protein>
    <submittedName>
        <fullName evidence="5">Uncharacterized protein</fullName>
    </submittedName>
</protein>
<proteinExistence type="predicted"/>
<dbReference type="InterPro" id="IPR049730">
    <property type="entry name" value="SNF2/RAD54-like_C"/>
</dbReference>
<dbReference type="Proteomes" id="UP000654075">
    <property type="component" value="Unassembled WGS sequence"/>
</dbReference>
<evidence type="ECO:0000259" key="4">
    <source>
        <dbReference type="PROSITE" id="PS51194"/>
    </source>
</evidence>
<dbReference type="SMART" id="SM00490">
    <property type="entry name" value="HELICc"/>
    <property type="match status" value="1"/>
</dbReference>
<evidence type="ECO:0000313" key="5">
    <source>
        <dbReference type="EMBL" id="CAE8628254.1"/>
    </source>
</evidence>
<dbReference type="SUPFAM" id="SSF52540">
    <property type="entry name" value="P-loop containing nucleoside triphosphate hydrolases"/>
    <property type="match status" value="2"/>
</dbReference>
<dbReference type="EMBL" id="CAJNNV010029363">
    <property type="protein sequence ID" value="CAE8628254.1"/>
    <property type="molecule type" value="Genomic_DNA"/>
</dbReference>
<dbReference type="InterPro" id="IPR001650">
    <property type="entry name" value="Helicase_C-like"/>
</dbReference>
<feature type="compositionally biased region" description="Basic and acidic residues" evidence="2">
    <location>
        <begin position="460"/>
        <end position="489"/>
    </location>
</feature>
<dbReference type="InterPro" id="IPR038718">
    <property type="entry name" value="SNF2-like_sf"/>
</dbReference>
<feature type="domain" description="Helicase C-terminal" evidence="4">
    <location>
        <begin position="278"/>
        <end position="441"/>
    </location>
</feature>
<dbReference type="InterPro" id="IPR000330">
    <property type="entry name" value="SNF2_N"/>
</dbReference>